<dbReference type="Proteomes" id="UP000314294">
    <property type="component" value="Unassembled WGS sequence"/>
</dbReference>
<organism evidence="2 3">
    <name type="scientific">Liparis tanakae</name>
    <name type="common">Tanaka's snailfish</name>
    <dbReference type="NCBI Taxonomy" id="230148"/>
    <lineage>
        <taxon>Eukaryota</taxon>
        <taxon>Metazoa</taxon>
        <taxon>Chordata</taxon>
        <taxon>Craniata</taxon>
        <taxon>Vertebrata</taxon>
        <taxon>Euteleostomi</taxon>
        <taxon>Actinopterygii</taxon>
        <taxon>Neopterygii</taxon>
        <taxon>Teleostei</taxon>
        <taxon>Neoteleostei</taxon>
        <taxon>Acanthomorphata</taxon>
        <taxon>Eupercaria</taxon>
        <taxon>Perciformes</taxon>
        <taxon>Cottioidei</taxon>
        <taxon>Cottales</taxon>
        <taxon>Liparidae</taxon>
        <taxon>Liparis</taxon>
    </lineage>
</organism>
<evidence type="ECO:0000313" key="2">
    <source>
        <dbReference type="EMBL" id="TNN40950.1"/>
    </source>
</evidence>
<keyword evidence="3" id="KW-1185">Reference proteome</keyword>
<protein>
    <submittedName>
        <fullName evidence="2">Uncharacterized protein</fullName>
    </submittedName>
</protein>
<evidence type="ECO:0000256" key="1">
    <source>
        <dbReference type="SAM" id="MobiDB-lite"/>
    </source>
</evidence>
<dbReference type="AlphaFoldDB" id="A0A4Z2FJ39"/>
<comment type="caution">
    <text evidence="2">The sequence shown here is derived from an EMBL/GenBank/DDBJ whole genome shotgun (WGS) entry which is preliminary data.</text>
</comment>
<name>A0A4Z2FJ39_9TELE</name>
<dbReference type="EMBL" id="SRLO01001146">
    <property type="protein sequence ID" value="TNN40950.1"/>
    <property type="molecule type" value="Genomic_DNA"/>
</dbReference>
<gene>
    <name evidence="2" type="ORF">EYF80_048893</name>
</gene>
<sequence length="200" mass="22287">MTTSLPPSVDDPGTATARTTSTAAESTARETSSKPITLGQSGASIDVWTTSERRFEGIGTAIFLSLFLASAACTASPEDRRRWYREDEDGVTGALLSRPVDVSIPGTERIRFHRRKDTESDNEKRRMKWTTPAPQAPDGKELRDARRWENNSTPENSREALPIALEVVEEHLQEVDDILLEKLMAVDILRLHKNSLKVVD</sequence>
<accession>A0A4Z2FJ39</accession>
<feature type="compositionally biased region" description="Low complexity" evidence="1">
    <location>
        <begin position="14"/>
        <end position="26"/>
    </location>
</feature>
<reference evidence="2 3" key="1">
    <citation type="submission" date="2019-03" db="EMBL/GenBank/DDBJ databases">
        <title>First draft genome of Liparis tanakae, snailfish: a comprehensive survey of snailfish specific genes.</title>
        <authorList>
            <person name="Kim W."/>
            <person name="Song I."/>
            <person name="Jeong J.-H."/>
            <person name="Kim D."/>
            <person name="Kim S."/>
            <person name="Ryu S."/>
            <person name="Song J.Y."/>
            <person name="Lee S.K."/>
        </authorList>
    </citation>
    <scope>NUCLEOTIDE SEQUENCE [LARGE SCALE GENOMIC DNA]</scope>
    <source>
        <tissue evidence="2">Muscle</tissue>
    </source>
</reference>
<proteinExistence type="predicted"/>
<feature type="region of interest" description="Disordered" evidence="1">
    <location>
        <begin position="115"/>
        <end position="143"/>
    </location>
</feature>
<evidence type="ECO:0000313" key="3">
    <source>
        <dbReference type="Proteomes" id="UP000314294"/>
    </source>
</evidence>
<feature type="region of interest" description="Disordered" evidence="1">
    <location>
        <begin position="1"/>
        <end position="40"/>
    </location>
</feature>